<evidence type="ECO:0000256" key="1">
    <source>
        <dbReference type="ARBA" id="ARBA00004141"/>
    </source>
</evidence>
<dbReference type="InterPro" id="IPR052962">
    <property type="entry name" value="AA_Transporter_AGT"/>
</dbReference>
<evidence type="ECO:0000313" key="8">
    <source>
        <dbReference type="Proteomes" id="UP000242705"/>
    </source>
</evidence>
<dbReference type="Proteomes" id="UP000242705">
    <property type="component" value="Unassembled WGS sequence"/>
</dbReference>
<dbReference type="PANTHER" id="PTHR47547">
    <property type="match status" value="1"/>
</dbReference>
<protein>
    <recommendedName>
        <fullName evidence="6">Amino acid permease/ SLC12A domain-containing protein</fullName>
    </recommendedName>
</protein>
<dbReference type="Gene3D" id="1.20.1740.10">
    <property type="entry name" value="Amino acid/polyamine transporter I"/>
    <property type="match status" value="1"/>
</dbReference>
<proteinExistence type="predicted"/>
<dbReference type="GO" id="GO:0055085">
    <property type="term" value="P:transmembrane transport"/>
    <property type="evidence" value="ECO:0007669"/>
    <property type="project" value="InterPro"/>
</dbReference>
<dbReference type="PANTHER" id="PTHR47547:SF1">
    <property type="entry name" value="ASPARTATE-PROTON SYMPORTER"/>
    <property type="match status" value="1"/>
</dbReference>
<accession>A0A2T2WFZ5</accession>
<comment type="caution">
    <text evidence="7">The sequence shown here is derived from an EMBL/GenBank/DDBJ whole genome shotgun (WGS) entry which is preliminary data.</text>
</comment>
<feature type="domain" description="Amino acid permease/ SLC12A" evidence="6">
    <location>
        <begin position="28"/>
        <end position="87"/>
    </location>
</feature>
<keyword evidence="3 5" id="KW-1133">Transmembrane helix</keyword>
<keyword evidence="4 5" id="KW-0472">Membrane</keyword>
<comment type="subcellular location">
    <subcellularLocation>
        <location evidence="1">Membrane</location>
        <topology evidence="1">Multi-pass membrane protein</topology>
    </subcellularLocation>
</comment>
<keyword evidence="2 5" id="KW-0812">Transmembrane</keyword>
<feature type="transmembrane region" description="Helical" evidence="5">
    <location>
        <begin position="23"/>
        <end position="43"/>
    </location>
</feature>
<feature type="transmembrane region" description="Helical" evidence="5">
    <location>
        <begin position="55"/>
        <end position="73"/>
    </location>
</feature>
<evidence type="ECO:0000256" key="5">
    <source>
        <dbReference type="SAM" id="Phobius"/>
    </source>
</evidence>
<evidence type="ECO:0000256" key="4">
    <source>
        <dbReference type="ARBA" id="ARBA00023136"/>
    </source>
</evidence>
<evidence type="ECO:0000259" key="6">
    <source>
        <dbReference type="Pfam" id="PF00324"/>
    </source>
</evidence>
<name>A0A2T2WFZ5_SULTH</name>
<dbReference type="EMBL" id="PXYX01000118">
    <property type="protein sequence ID" value="PSR21164.1"/>
    <property type="molecule type" value="Genomic_DNA"/>
</dbReference>
<dbReference type="InterPro" id="IPR004841">
    <property type="entry name" value="AA-permease/SLC12A_dom"/>
</dbReference>
<sequence length="97" mass="10260">MVKESHVSPVSLDPDVAPYRRELTFWDLVFVSITGVVGSGWLFGSYNAAKIAGPASLIAWVIGGIVVLLGALINGELVGMFPRAGGLCAILCILMDR</sequence>
<dbReference type="AlphaFoldDB" id="A0A2T2WFZ5"/>
<evidence type="ECO:0000256" key="3">
    <source>
        <dbReference type="ARBA" id="ARBA00022989"/>
    </source>
</evidence>
<dbReference type="Pfam" id="PF00324">
    <property type="entry name" value="AA_permease"/>
    <property type="match status" value="1"/>
</dbReference>
<evidence type="ECO:0000313" key="7">
    <source>
        <dbReference type="EMBL" id="PSR21164.1"/>
    </source>
</evidence>
<organism evidence="7 8">
    <name type="scientific">Sulfobacillus thermosulfidooxidans</name>
    <dbReference type="NCBI Taxonomy" id="28034"/>
    <lineage>
        <taxon>Bacteria</taxon>
        <taxon>Bacillati</taxon>
        <taxon>Bacillota</taxon>
        <taxon>Clostridia</taxon>
        <taxon>Eubacteriales</taxon>
        <taxon>Clostridiales Family XVII. Incertae Sedis</taxon>
        <taxon>Sulfobacillus</taxon>
    </lineage>
</organism>
<reference evidence="7 8" key="1">
    <citation type="journal article" date="2014" name="BMC Genomics">
        <title>Comparison of environmental and isolate Sulfobacillus genomes reveals diverse carbon, sulfur, nitrogen, and hydrogen metabolisms.</title>
        <authorList>
            <person name="Justice N.B."/>
            <person name="Norman A."/>
            <person name="Brown C.T."/>
            <person name="Singh A."/>
            <person name="Thomas B.C."/>
            <person name="Banfield J.F."/>
        </authorList>
    </citation>
    <scope>NUCLEOTIDE SEQUENCE [LARGE SCALE GENOMIC DNA]</scope>
    <source>
        <strain evidence="7">AMDSBA5</strain>
    </source>
</reference>
<dbReference type="GO" id="GO:0016020">
    <property type="term" value="C:membrane"/>
    <property type="evidence" value="ECO:0007669"/>
    <property type="project" value="UniProtKB-SubCell"/>
</dbReference>
<gene>
    <name evidence="7" type="ORF">C7B47_17445</name>
</gene>
<evidence type="ECO:0000256" key="2">
    <source>
        <dbReference type="ARBA" id="ARBA00022692"/>
    </source>
</evidence>